<dbReference type="AlphaFoldDB" id="A0A9W4SPK3"/>
<sequence>MHKESDEESDSNDKDNLELDNPEQLTSYHHQTRSKTAAATIQPA</sequence>
<protein>
    <submittedName>
        <fullName evidence="2">10417_t:CDS:1</fullName>
    </submittedName>
</protein>
<dbReference type="EMBL" id="CAMKVN010001589">
    <property type="protein sequence ID" value="CAI2176986.1"/>
    <property type="molecule type" value="Genomic_DNA"/>
</dbReference>
<feature type="compositionally biased region" description="Basic and acidic residues" evidence="1">
    <location>
        <begin position="1"/>
        <end position="17"/>
    </location>
</feature>
<proteinExistence type="predicted"/>
<feature type="compositionally biased region" description="Polar residues" evidence="1">
    <location>
        <begin position="23"/>
        <end position="44"/>
    </location>
</feature>
<evidence type="ECO:0000313" key="3">
    <source>
        <dbReference type="Proteomes" id="UP001153678"/>
    </source>
</evidence>
<gene>
    <name evidence="2" type="ORF">FWILDA_LOCUS7859</name>
</gene>
<keyword evidence="3" id="KW-1185">Reference proteome</keyword>
<reference evidence="2" key="1">
    <citation type="submission" date="2022-08" db="EMBL/GenBank/DDBJ databases">
        <authorList>
            <person name="Kallberg Y."/>
            <person name="Tangrot J."/>
            <person name="Rosling A."/>
        </authorList>
    </citation>
    <scope>NUCLEOTIDE SEQUENCE</scope>
    <source>
        <strain evidence="2">Wild A</strain>
    </source>
</reference>
<dbReference type="Proteomes" id="UP001153678">
    <property type="component" value="Unassembled WGS sequence"/>
</dbReference>
<evidence type="ECO:0000313" key="2">
    <source>
        <dbReference type="EMBL" id="CAI2176986.1"/>
    </source>
</evidence>
<evidence type="ECO:0000256" key="1">
    <source>
        <dbReference type="SAM" id="MobiDB-lite"/>
    </source>
</evidence>
<name>A0A9W4SPK3_9GLOM</name>
<comment type="caution">
    <text evidence="2">The sequence shown here is derived from an EMBL/GenBank/DDBJ whole genome shotgun (WGS) entry which is preliminary data.</text>
</comment>
<accession>A0A9W4SPK3</accession>
<feature type="region of interest" description="Disordered" evidence="1">
    <location>
        <begin position="1"/>
        <end position="44"/>
    </location>
</feature>
<organism evidence="2 3">
    <name type="scientific">Funneliformis geosporum</name>
    <dbReference type="NCBI Taxonomy" id="1117311"/>
    <lineage>
        <taxon>Eukaryota</taxon>
        <taxon>Fungi</taxon>
        <taxon>Fungi incertae sedis</taxon>
        <taxon>Mucoromycota</taxon>
        <taxon>Glomeromycotina</taxon>
        <taxon>Glomeromycetes</taxon>
        <taxon>Glomerales</taxon>
        <taxon>Glomeraceae</taxon>
        <taxon>Funneliformis</taxon>
    </lineage>
</organism>